<protein>
    <recommendedName>
        <fullName evidence="3">Secreted protein</fullName>
    </recommendedName>
</protein>
<evidence type="ECO:0000313" key="1">
    <source>
        <dbReference type="EMBL" id="QJY47184.1"/>
    </source>
</evidence>
<dbReference type="RefSeq" id="WP_172159499.1">
    <property type="nucleotide sequence ID" value="NZ_CP053564.1"/>
</dbReference>
<keyword evidence="2" id="KW-1185">Reference proteome</keyword>
<proteinExistence type="predicted"/>
<dbReference type="AlphaFoldDB" id="A0A6M6JGQ0"/>
<dbReference type="EMBL" id="CP053564">
    <property type="protein sequence ID" value="QJY47184.1"/>
    <property type="molecule type" value="Genomic_DNA"/>
</dbReference>
<reference evidence="1 2" key="1">
    <citation type="submission" date="2020-05" db="EMBL/GenBank/DDBJ databases">
        <authorList>
            <person name="Mo P."/>
        </authorList>
    </citation>
    <scope>NUCLEOTIDE SEQUENCE [LARGE SCALE GENOMIC DNA]</scope>
    <source>
        <strain evidence="1 2">Gen01</strain>
    </source>
</reference>
<evidence type="ECO:0008006" key="3">
    <source>
        <dbReference type="Google" id="ProtNLM"/>
    </source>
</evidence>
<gene>
    <name evidence="1" type="ORF">HOP40_16335</name>
</gene>
<dbReference type="KEGG" id="pbro:HOP40_16335"/>
<evidence type="ECO:0000313" key="2">
    <source>
        <dbReference type="Proteomes" id="UP000505377"/>
    </source>
</evidence>
<sequence length="72" mass="7778">MEALLTVAVLGAPLAGLVWLARRVRNRGTSGGYSLMGPFDELWHPAAVAARVEVQVQEERQEPSPAPGDRLL</sequence>
<accession>A0A6M6JGQ0</accession>
<name>A0A6M6JGQ0_9PSEU</name>
<dbReference type="Proteomes" id="UP000505377">
    <property type="component" value="Chromosome"/>
</dbReference>
<organism evidence="1 2">
    <name type="scientific">Pseudonocardia broussonetiae</name>
    <dbReference type="NCBI Taxonomy" id="2736640"/>
    <lineage>
        <taxon>Bacteria</taxon>
        <taxon>Bacillati</taxon>
        <taxon>Actinomycetota</taxon>
        <taxon>Actinomycetes</taxon>
        <taxon>Pseudonocardiales</taxon>
        <taxon>Pseudonocardiaceae</taxon>
        <taxon>Pseudonocardia</taxon>
    </lineage>
</organism>